<proteinExistence type="predicted"/>
<sequence length="210" mass="24616">MDSLGRKKVLDGYDCINLDGLKEEISRFLGLECCFIMDTQKRPFGGTVEWAEGTQLQWTETWPNVPQRDKVIQSVAHTVISLLKIQNKTFLFTLYRIIDLGFAEMIPLQFAACFPNFLTHDFQSLHDQAEVEHGNTHGPLVWRPKNTPMMRRDRAFYLQCVKELSEGDPMLEEYYRLLADKDEIRRYWWLMAATKLKVHRAMAACNWLRP</sequence>
<dbReference type="GeneID" id="9224545"/>
<gene>
    <name evidence="1" type="ORF">MCYG_04212</name>
</gene>
<dbReference type="OrthoDB" id="3473881at2759"/>
<dbReference type="VEuPathDB" id="FungiDB:MCYG_04212"/>
<accession>C5FP77</accession>
<evidence type="ECO:0000313" key="2">
    <source>
        <dbReference type="Proteomes" id="UP000002035"/>
    </source>
</evidence>
<organism evidence="1 2">
    <name type="scientific">Arthroderma otae (strain ATCC MYA-4605 / CBS 113480)</name>
    <name type="common">Microsporum canis</name>
    <dbReference type="NCBI Taxonomy" id="554155"/>
    <lineage>
        <taxon>Eukaryota</taxon>
        <taxon>Fungi</taxon>
        <taxon>Dikarya</taxon>
        <taxon>Ascomycota</taxon>
        <taxon>Pezizomycotina</taxon>
        <taxon>Eurotiomycetes</taxon>
        <taxon>Eurotiomycetidae</taxon>
        <taxon>Onygenales</taxon>
        <taxon>Arthrodermataceae</taxon>
        <taxon>Microsporum</taxon>
    </lineage>
</organism>
<dbReference type="AlphaFoldDB" id="C5FP77"/>
<dbReference type="EMBL" id="DS995704">
    <property type="protein sequence ID" value="EEQ31393.1"/>
    <property type="molecule type" value="Genomic_DNA"/>
</dbReference>
<dbReference type="Proteomes" id="UP000002035">
    <property type="component" value="Unassembled WGS sequence"/>
</dbReference>
<reference evidence="2" key="1">
    <citation type="journal article" date="2012" name="MBio">
        <title>Comparative genome analysis of Trichophyton rubrum and related dermatophytes reveals candidate genes involved in infection.</title>
        <authorList>
            <person name="Martinez D.A."/>
            <person name="Oliver B.G."/>
            <person name="Graeser Y."/>
            <person name="Goldberg J.M."/>
            <person name="Li W."/>
            <person name="Martinez-Rossi N.M."/>
            <person name="Monod M."/>
            <person name="Shelest E."/>
            <person name="Barton R.C."/>
            <person name="Birch E."/>
            <person name="Brakhage A.A."/>
            <person name="Chen Z."/>
            <person name="Gurr S.J."/>
            <person name="Heiman D."/>
            <person name="Heitman J."/>
            <person name="Kosti I."/>
            <person name="Rossi A."/>
            <person name="Saif S."/>
            <person name="Samalova M."/>
            <person name="Saunders C.W."/>
            <person name="Shea T."/>
            <person name="Summerbell R.C."/>
            <person name="Xu J."/>
            <person name="Young S."/>
            <person name="Zeng Q."/>
            <person name="Birren B.W."/>
            <person name="Cuomo C.A."/>
            <person name="White T.C."/>
        </authorList>
    </citation>
    <scope>NUCLEOTIDE SEQUENCE [LARGE SCALE GENOMIC DNA]</scope>
    <source>
        <strain evidence="2">ATCC MYA-4605 / CBS 113480</strain>
    </source>
</reference>
<name>C5FP77_ARTOC</name>
<protein>
    <submittedName>
        <fullName evidence="1">Uncharacterized protein</fullName>
    </submittedName>
</protein>
<dbReference type="RefSeq" id="XP_002846475.1">
    <property type="nucleotide sequence ID" value="XM_002846429.1"/>
</dbReference>
<evidence type="ECO:0000313" key="1">
    <source>
        <dbReference type="EMBL" id="EEQ31393.1"/>
    </source>
</evidence>
<dbReference type="eggNOG" id="ENOG502SV2A">
    <property type="taxonomic scope" value="Eukaryota"/>
</dbReference>
<dbReference type="HOGENOM" id="CLU_1309839_0_0_1"/>
<keyword evidence="2" id="KW-1185">Reference proteome</keyword>